<organism evidence="2 3">
    <name type="scientific">Bradyrhizobium canariense</name>
    <dbReference type="NCBI Taxonomy" id="255045"/>
    <lineage>
        <taxon>Bacteria</taxon>
        <taxon>Pseudomonadati</taxon>
        <taxon>Pseudomonadota</taxon>
        <taxon>Alphaproteobacteria</taxon>
        <taxon>Hyphomicrobiales</taxon>
        <taxon>Nitrobacteraceae</taxon>
        <taxon>Bradyrhizobium</taxon>
    </lineage>
</organism>
<protein>
    <recommendedName>
        <fullName evidence="1">YjiS-like domain-containing protein</fullName>
    </recommendedName>
</protein>
<sequence length="79" mass="9125">MSTIHETTELGPVTARRQVYSPLETYWNAFQEWRKRRRLVANLCDLSDRELMDIGITRCEIDYLASHPGCDPRGVLSGE</sequence>
<keyword evidence="3" id="KW-1185">Reference proteome</keyword>
<gene>
    <name evidence="2" type="ORF">BST63_06050</name>
</gene>
<name>A0ABX3X8M2_9BRAD</name>
<feature type="domain" description="YjiS-like" evidence="1">
    <location>
        <begin position="27"/>
        <end position="62"/>
    </location>
</feature>
<evidence type="ECO:0000313" key="3">
    <source>
        <dbReference type="Proteomes" id="UP000193884"/>
    </source>
</evidence>
<dbReference type="InterPro" id="IPR009506">
    <property type="entry name" value="YjiS-like"/>
</dbReference>
<evidence type="ECO:0000259" key="1">
    <source>
        <dbReference type="Pfam" id="PF06568"/>
    </source>
</evidence>
<accession>A0ABX3X8M2</accession>
<comment type="caution">
    <text evidence="2">The sequence shown here is derived from an EMBL/GenBank/DDBJ whole genome shotgun (WGS) entry which is preliminary data.</text>
</comment>
<proteinExistence type="predicted"/>
<dbReference type="Proteomes" id="UP000193884">
    <property type="component" value="Unassembled WGS sequence"/>
</dbReference>
<dbReference type="Pfam" id="PF06568">
    <property type="entry name" value="YjiS-like"/>
    <property type="match status" value="1"/>
</dbReference>
<dbReference type="EMBL" id="NAFK01000137">
    <property type="protein sequence ID" value="OSJ33139.1"/>
    <property type="molecule type" value="Genomic_DNA"/>
</dbReference>
<evidence type="ECO:0000313" key="2">
    <source>
        <dbReference type="EMBL" id="OSJ33139.1"/>
    </source>
</evidence>
<dbReference type="RefSeq" id="WP_085383685.1">
    <property type="nucleotide sequence ID" value="NZ_NAFJ01000122.1"/>
</dbReference>
<reference evidence="2 3" key="1">
    <citation type="submission" date="2017-03" db="EMBL/GenBank/DDBJ databases">
        <title>Whole genome sequences of fourteen strains of Bradyrhizobium canariense and one strain of Bradyrhizobium japonicum isolated from Lupinus (Papilionoideae: Genisteae) species in Algeria.</title>
        <authorList>
            <person name="Crovadore J."/>
            <person name="Chekireb D."/>
            <person name="Brachmann A."/>
            <person name="Chablais R."/>
            <person name="Cochard B."/>
            <person name="Lefort F."/>
        </authorList>
    </citation>
    <scope>NUCLEOTIDE SEQUENCE [LARGE SCALE GENOMIC DNA]</scope>
    <source>
        <strain evidence="2 3">UBMAN05</strain>
    </source>
</reference>